<organism evidence="2 3">
    <name type="scientific">Corchorus capsularis</name>
    <name type="common">Jute</name>
    <dbReference type="NCBI Taxonomy" id="210143"/>
    <lineage>
        <taxon>Eukaryota</taxon>
        <taxon>Viridiplantae</taxon>
        <taxon>Streptophyta</taxon>
        <taxon>Embryophyta</taxon>
        <taxon>Tracheophyta</taxon>
        <taxon>Spermatophyta</taxon>
        <taxon>Magnoliopsida</taxon>
        <taxon>eudicotyledons</taxon>
        <taxon>Gunneridae</taxon>
        <taxon>Pentapetalae</taxon>
        <taxon>rosids</taxon>
        <taxon>malvids</taxon>
        <taxon>Malvales</taxon>
        <taxon>Malvaceae</taxon>
        <taxon>Grewioideae</taxon>
        <taxon>Apeibeae</taxon>
        <taxon>Corchorus</taxon>
    </lineage>
</organism>
<comment type="caution">
    <text evidence="2">The sequence shown here is derived from an EMBL/GenBank/DDBJ whole genome shotgun (WGS) entry which is preliminary data.</text>
</comment>
<gene>
    <name evidence="2" type="ORF">CCACVL1_19096</name>
</gene>
<keyword evidence="3" id="KW-1185">Reference proteome</keyword>
<name>A0A1R3HII8_COCAP</name>
<feature type="compositionally biased region" description="Basic and acidic residues" evidence="1">
    <location>
        <begin position="1"/>
        <end position="11"/>
    </location>
</feature>
<dbReference type="Proteomes" id="UP000188268">
    <property type="component" value="Unassembled WGS sequence"/>
</dbReference>
<accession>A0A1R3HII8</accession>
<proteinExistence type="predicted"/>
<evidence type="ECO:0000313" key="3">
    <source>
        <dbReference type="Proteomes" id="UP000188268"/>
    </source>
</evidence>
<evidence type="ECO:0000313" key="2">
    <source>
        <dbReference type="EMBL" id="OMO70118.1"/>
    </source>
</evidence>
<protein>
    <submittedName>
        <fullName evidence="2">Uncharacterized protein</fullName>
    </submittedName>
</protein>
<dbReference type="AlphaFoldDB" id="A0A1R3HII8"/>
<feature type="region of interest" description="Disordered" evidence="1">
    <location>
        <begin position="1"/>
        <end position="20"/>
    </location>
</feature>
<dbReference type="EMBL" id="AWWV01011847">
    <property type="protein sequence ID" value="OMO70118.1"/>
    <property type="molecule type" value="Genomic_DNA"/>
</dbReference>
<evidence type="ECO:0000256" key="1">
    <source>
        <dbReference type="SAM" id="MobiDB-lite"/>
    </source>
</evidence>
<sequence>MSRRERDETKARKARRFRPP</sequence>
<reference evidence="2 3" key="1">
    <citation type="submission" date="2013-09" db="EMBL/GenBank/DDBJ databases">
        <title>Corchorus capsularis genome sequencing.</title>
        <authorList>
            <person name="Alam M."/>
            <person name="Haque M.S."/>
            <person name="Islam M.S."/>
            <person name="Emdad E.M."/>
            <person name="Islam M.M."/>
            <person name="Ahmed B."/>
            <person name="Halim A."/>
            <person name="Hossen Q.M.M."/>
            <person name="Hossain M.Z."/>
            <person name="Ahmed R."/>
            <person name="Khan M.M."/>
            <person name="Islam R."/>
            <person name="Rashid M.M."/>
            <person name="Khan S.A."/>
            <person name="Rahman M.S."/>
            <person name="Alam M."/>
        </authorList>
    </citation>
    <scope>NUCLEOTIDE SEQUENCE [LARGE SCALE GENOMIC DNA]</scope>
    <source>
        <strain evidence="3">cv. CVL-1</strain>
        <tissue evidence="2">Whole seedling</tissue>
    </source>
</reference>
<dbReference type="Gramene" id="OMO70118">
    <property type="protein sequence ID" value="OMO70118"/>
    <property type="gene ID" value="CCACVL1_19096"/>
</dbReference>